<dbReference type="Proteomes" id="UP000000702">
    <property type="component" value="Unassembled WGS sequence"/>
</dbReference>
<gene>
    <name evidence="2" type="ORF">TCIL3000_0_14630</name>
</gene>
<organism evidence="2 3">
    <name type="scientific">Trypanosoma congolense (strain IL3000)</name>
    <dbReference type="NCBI Taxonomy" id="1068625"/>
    <lineage>
        <taxon>Eukaryota</taxon>
        <taxon>Discoba</taxon>
        <taxon>Euglenozoa</taxon>
        <taxon>Kinetoplastea</taxon>
        <taxon>Metakinetoplastina</taxon>
        <taxon>Trypanosomatida</taxon>
        <taxon>Trypanosomatidae</taxon>
        <taxon>Trypanosoma</taxon>
        <taxon>Nannomonas</taxon>
    </lineage>
</organism>
<comment type="caution">
    <text evidence="2">The sequence shown here is derived from an EMBL/GenBank/DDBJ whole genome shotgun (WGS) entry which is preliminary data.</text>
</comment>
<evidence type="ECO:0000313" key="2">
    <source>
        <dbReference type="EMBL" id="CCD16549.1"/>
    </source>
</evidence>
<evidence type="ECO:0000256" key="1">
    <source>
        <dbReference type="SAM" id="MobiDB-lite"/>
    </source>
</evidence>
<proteinExistence type="predicted"/>
<feature type="region of interest" description="Disordered" evidence="1">
    <location>
        <begin position="249"/>
        <end position="272"/>
    </location>
</feature>
<keyword evidence="3" id="KW-1185">Reference proteome</keyword>
<reference evidence="2 3" key="3">
    <citation type="journal article" date="2012" name="Proc. Natl. Acad. Sci. U.S.A.">
        <title>Antigenic diversity is generated by distinct evolutionary mechanisms in African trypanosome species.</title>
        <authorList>
            <person name="Jackson A.P."/>
            <person name="Berry A."/>
            <person name="Aslett M."/>
            <person name="Allison H.C."/>
            <person name="Burton P."/>
            <person name="Vavrova-Anderson J."/>
            <person name="Brown R."/>
            <person name="Browne H."/>
            <person name="Corton N."/>
            <person name="Hauser H."/>
            <person name="Gamble J."/>
            <person name="Gilderthorp R."/>
            <person name="Marcello L."/>
            <person name="McQuillan J."/>
            <person name="Otto T.D."/>
            <person name="Quail M.A."/>
            <person name="Sanders M.J."/>
            <person name="van Tonder A."/>
            <person name="Ginger M.L."/>
            <person name="Field M.C."/>
            <person name="Barry J.D."/>
            <person name="Hertz-Fowler C."/>
            <person name="Berriman M."/>
        </authorList>
    </citation>
    <scope>NUCLEOTIDE SEQUENCE [LARGE SCALE GENOMIC DNA]</scope>
    <source>
        <strain evidence="2 3">IL3000</strain>
    </source>
</reference>
<feature type="region of interest" description="Disordered" evidence="1">
    <location>
        <begin position="169"/>
        <end position="191"/>
    </location>
</feature>
<protein>
    <submittedName>
        <fullName evidence="2">WGS project CAEQ00000000 data, annotated contig 560</fullName>
    </submittedName>
</protein>
<evidence type="ECO:0000313" key="3">
    <source>
        <dbReference type="Proteomes" id="UP000000702"/>
    </source>
</evidence>
<reference evidence="3" key="2">
    <citation type="submission" date="2011-07" db="EMBL/GenBank/DDBJ databases">
        <title>Divergent evolution of antigenic variation in African trypanosomes.</title>
        <authorList>
            <person name="Jackson A.P."/>
            <person name="Berry A."/>
            <person name="Allison H.C."/>
            <person name="Burton P."/>
            <person name="Anderson J."/>
            <person name="Aslett M."/>
            <person name="Brown R."/>
            <person name="Corton N."/>
            <person name="Harris D."/>
            <person name="Hauser H."/>
            <person name="Gamble J."/>
            <person name="Gilderthorp R."/>
            <person name="McQuillan J."/>
            <person name="Quail M.A."/>
            <person name="Sanders M."/>
            <person name="Van Tonder A."/>
            <person name="Ginger M.L."/>
            <person name="Donelson J.E."/>
            <person name="Field M.C."/>
            <person name="Barry J.D."/>
            <person name="Berriman M."/>
            <person name="Hertz-Fowler C."/>
        </authorList>
    </citation>
    <scope>NUCLEOTIDE SEQUENCE [LARGE SCALE GENOMIC DNA]</scope>
    <source>
        <strain evidence="3">IL3000</strain>
    </source>
</reference>
<accession>F9WGW1</accession>
<name>F9WGW1_TRYCI</name>
<feature type="compositionally biased region" description="Basic and acidic residues" evidence="1">
    <location>
        <begin position="170"/>
        <end position="183"/>
    </location>
</feature>
<reference key="1">
    <citation type="submission" date="2011-07" db="EMBL/GenBank/DDBJ databases">
        <title>Divergent evolution of antigenic variation in African trypanosomes.</title>
        <authorList>
            <person name="Jackson A.P."/>
            <person name="Berry A."/>
            <person name="Allison H.C."/>
            <person name="Burton P."/>
            <person name="Anderson J."/>
            <person name="Aslett M."/>
            <person name="Brown R."/>
            <person name="Corton N."/>
            <person name="Harris D."/>
            <person name="Hauser H."/>
            <person name="Gamble J."/>
            <person name="Gilderthorp R."/>
            <person name="McQuillan J."/>
            <person name="Quail M.A."/>
            <person name="Sanders M."/>
            <person name="van Tonder A."/>
            <person name="Ginger M.L."/>
            <person name="Donelson J.E."/>
            <person name="Field M.C."/>
            <person name="Barry J.D."/>
            <person name="Berriman M."/>
            <person name="Hertz-Fowler C."/>
        </authorList>
    </citation>
    <scope>NUCLEOTIDE SEQUENCE [LARGE SCALE GENOMIC DNA]</scope>
    <source>
        <strain>IL3000</strain>
    </source>
</reference>
<dbReference type="EMBL" id="CAEQ01002337">
    <property type="protein sequence ID" value="CCD16549.1"/>
    <property type="molecule type" value="Genomic_DNA"/>
</dbReference>
<sequence>MDRNLLSGGSGGYIRDGVTGSRGKTEVESAEIYGNNQRGVAVCAEAFKEQLRMGLRSINEEEYYLVRYRDYSAWAVQHYACVAKRDSYLWKKYVEQCFAVHVGKEPGELIPITEAQFLFGVELLQRQLLEYVGMCDSLDINYCALSKDQFRSLGVILGDGMRPVGVEGEELQRRREEEAEAARRSTNPHADAYVPPSMWDWTPGAIKKRIRHQLQLQYSRIGRFVVRVVMFGAVTYIVWSYVQPLLPQGDGTGGGNRRQRRGRGPRGQYDAYEGDGASFVPRSLFRSVLLGPKEVFDYILGPPA</sequence>
<dbReference type="VEuPathDB" id="TriTrypDB:TcIL3000_0_14630"/>
<dbReference type="AlphaFoldDB" id="F9WGW1"/>